<dbReference type="InterPro" id="IPR004859">
    <property type="entry name" value="Xrn1_N"/>
</dbReference>
<organism evidence="11 12">
    <name type="scientific">Smittium megazygosporum</name>
    <dbReference type="NCBI Taxonomy" id="133381"/>
    <lineage>
        <taxon>Eukaryota</taxon>
        <taxon>Fungi</taxon>
        <taxon>Fungi incertae sedis</taxon>
        <taxon>Zoopagomycota</taxon>
        <taxon>Kickxellomycotina</taxon>
        <taxon>Harpellomycetes</taxon>
        <taxon>Harpellales</taxon>
        <taxon>Legeriomycetaceae</taxon>
        <taxon>Smittium</taxon>
    </lineage>
</organism>
<dbReference type="InterPro" id="IPR047007">
    <property type="entry name" value="XRN1_D1_sf"/>
</dbReference>
<feature type="domain" description="5'-3' exoribonuclease 1 SH3-like" evidence="8">
    <location>
        <begin position="1308"/>
        <end position="1418"/>
    </location>
</feature>
<dbReference type="GO" id="GO:0016075">
    <property type="term" value="P:rRNA catabolic process"/>
    <property type="evidence" value="ECO:0007669"/>
    <property type="project" value="TreeGrafter"/>
</dbReference>
<reference evidence="11 12" key="1">
    <citation type="journal article" date="2018" name="MBio">
        <title>Comparative Genomics Reveals the Core Gene Toolbox for the Fungus-Insect Symbiosis.</title>
        <authorList>
            <person name="Wang Y."/>
            <person name="Stata M."/>
            <person name="Wang W."/>
            <person name="Stajich J.E."/>
            <person name="White M.M."/>
            <person name="Moncalvo J.M."/>
        </authorList>
    </citation>
    <scope>NUCLEOTIDE SEQUENCE [LARGE SCALE GENOMIC DNA]</scope>
    <source>
        <strain evidence="11 12">SC-DP-2</strain>
    </source>
</reference>
<feature type="domain" description="Exoribonuclease Xrn1 D2/D3" evidence="10">
    <location>
        <begin position="1057"/>
        <end position="1267"/>
    </location>
</feature>
<dbReference type="CDD" id="cd18673">
    <property type="entry name" value="PIN_XRN1-2-like"/>
    <property type="match status" value="1"/>
</dbReference>
<feature type="non-terminal residue" evidence="11">
    <location>
        <position position="1621"/>
    </location>
</feature>
<feature type="domain" description="Xrn1 N-terminal" evidence="6">
    <location>
        <begin position="1"/>
        <end position="222"/>
    </location>
</feature>
<feature type="region of interest" description="Disordered" evidence="5">
    <location>
        <begin position="1429"/>
        <end position="1455"/>
    </location>
</feature>
<evidence type="ECO:0000259" key="10">
    <source>
        <dbReference type="Pfam" id="PF18334"/>
    </source>
</evidence>
<protein>
    <submittedName>
        <fullName evidence="11">Uncharacterized protein</fullName>
    </submittedName>
</protein>
<dbReference type="PANTHER" id="PTHR12341:SF7">
    <property type="entry name" value="5'-3' EXORIBONUCLEASE 1"/>
    <property type="match status" value="1"/>
</dbReference>
<evidence type="ECO:0000259" key="9">
    <source>
        <dbReference type="Pfam" id="PF18332"/>
    </source>
</evidence>
<dbReference type="InterPro" id="IPR041385">
    <property type="entry name" value="SH3_12"/>
</dbReference>
<dbReference type="Gene3D" id="2.30.30.750">
    <property type="match status" value="1"/>
</dbReference>
<feature type="domain" description="5'-3' exoribonuclease 1 D1" evidence="9">
    <location>
        <begin position="778"/>
        <end position="945"/>
    </location>
</feature>
<dbReference type="Proteomes" id="UP000245609">
    <property type="component" value="Unassembled WGS sequence"/>
</dbReference>
<dbReference type="STRING" id="133381.A0A2T9YKV1"/>
<dbReference type="Pfam" id="PF18129">
    <property type="entry name" value="SH3_12"/>
    <property type="match status" value="1"/>
</dbReference>
<sequence length="1621" mass="184021">MGIPKFFRWIGERYPLISNSVSSSLIPDFDNFYLDMNSIIHSCTHANQGGAKGVSDEEMFIKIFNYIEGLFLIIKPKKVFFMAIDGVAPRAKMNEQRSRRFKKVLEAEMESATFGSDPAAEQPFDSNCITPGTEFMEKLDQCLVYFINKKITEDKDWQDVKVIYSGYRTPGEGEHKILNYIRNIRSKPETSAHIRHCMYGLDADLIMLGLLSHEPHFSLLREVVTFSKSDLQKKKNIKSLIQEDFILFNLSLMREYLDLEFSSLKDAEYAENDIGYDLERILDDYILLCMLTGNDFMRHLPGVHVGESAISLLIGLYVDIRPKLGGYLHDCGSLDLERIQRFFRELSIIDVQLFQVAMDGTEWYEDFKLCLHQNDDEESVADRIVETRNKIVQQISTFARSVISNPDNGSSSNSNMELLIDPSISVENFEFIKYAASKFGLFVDKFFDSQKNLSIIVSNNPVNKILDESTSTSGDEEDEYETLQKFKQISIKNQEVDIAQLSPEKIKAISKSIDIQLHLPSHPIAKEPDYKKWQYEFELWKSEYYFDKLGFVYDVDEVLESKIESLENFVPVRPAPPSIAKICEAYLGIFQWTLQYYFRGTETWGYFYPYHYSPRISDLLVGLSSYKIDKFPKTEPLKPFEQLLCVLPPASSQLIPVPLRRLMLDPSSPIFDIFPQSFDTDLNGKKHEWEAVVLIDFVNIDRIIEAMKPIMSEISADDIKRNQLKETVLYQYFLPSESDPPKLVQSPIPHVLPDIPQSSCKGAEFSFPYPDDKSIVRGLRDNALTGIMLLPGFPSLYTLEFTHGTAFNGTKVFEYSSRSESIVLNLQKRFIYEEMDDPEKLILNILTQDKIFVNYPYMLHAKPVAISTPKGLFVAKNNKLTCVPFRTTFSKDKWSGIVSKLSFELSSKKGIKSEFNVLVHVLLLRGMIMKSDGSRICNYSPANERLPSYLVDPDQIGNWNSTFPASMVFTIDDAKRLIANEKNIPKSITLPHWANDPRFQAKSATSLEKEFQPFQKIFYLKDANIYGFPGFCLRVKDNNVFVRLVAPKFKPVYNCLLFLGKNIYFDNRISVQKTLDSFFNLNVNKEGSELSEDYSDMVKTSDTYMSSQQLSRVVGVSNFILSKILSSFMIGPASGSKKNFKHNIGLSLKMENKGKYVPGYSRRVKTGWEFSQDAVELVKEYVREFRPVLLLIEKSLATPKSQQLTIDDLVSEESGITGDSISKMSTWTKKKRSELPLPEELETSRFSKVKVEMLEKSIDECYKYQDQLNSMESHGEKEPSLVVFYDKKVDSRDHLLRPEDSTLRLTDQRFSLGDRVTVAVENGTSLNLGTYGYVIGIGAKTGSGNPFKDNGNNKKPNSSQGSHATFNDNSHNSNNGVHSSLIDVLEILLDKPLMSGSNLNELCSPHRGYYIKPEFVLNLSKRQLLPAPTKKMAENSGSVWNNRAPKGSNIHDNKNLSKQNHFSIFQQAASNSQGDSGNMASGQKPLNRPNNDANLHSGNPRYTKHPHNGPPHGNRANFNNKHADQNKNFGGSRGGFHHGLGYNSRSDNYSQNANQTARPEQQQTGHSSVHENKLGSHTEMQQKASLDKTSNTGINRASSRNTSSSVDKAKSGSFLAYFVPE</sequence>
<evidence type="ECO:0000256" key="2">
    <source>
        <dbReference type="ARBA" id="ARBA00022801"/>
    </source>
</evidence>
<dbReference type="Pfam" id="PF18334">
    <property type="entry name" value="XRN1_D2_D3"/>
    <property type="match status" value="1"/>
</dbReference>
<dbReference type="Gene3D" id="3.40.50.12390">
    <property type="match status" value="2"/>
</dbReference>
<name>A0A2T9YKV1_9FUNG</name>
<accession>A0A2T9YKV1</accession>
<dbReference type="PANTHER" id="PTHR12341">
    <property type="entry name" value="5'-&gt;3' EXORIBONUCLEASE"/>
    <property type="match status" value="1"/>
</dbReference>
<dbReference type="Pfam" id="PF18332">
    <property type="entry name" value="XRN1_D1"/>
    <property type="match status" value="1"/>
</dbReference>
<keyword evidence="1" id="KW-0540">Nuclease</keyword>
<gene>
    <name evidence="11" type="ORF">BB560_006018</name>
</gene>
<dbReference type="GO" id="GO:0000956">
    <property type="term" value="P:nuclear-transcribed mRNA catabolic process"/>
    <property type="evidence" value="ECO:0007669"/>
    <property type="project" value="InterPro"/>
</dbReference>
<dbReference type="PIRSF" id="PIRSF006743">
    <property type="entry name" value="Exonuclease_Xnr1"/>
    <property type="match status" value="1"/>
</dbReference>
<proteinExistence type="inferred from homology"/>
<evidence type="ECO:0000313" key="12">
    <source>
        <dbReference type="Proteomes" id="UP000245609"/>
    </source>
</evidence>
<dbReference type="InterPro" id="IPR041412">
    <property type="entry name" value="Xrn1_helical"/>
</dbReference>
<feature type="compositionally biased region" description="Polar residues" evidence="5">
    <location>
        <begin position="1488"/>
        <end position="1497"/>
    </location>
</feature>
<feature type="compositionally biased region" description="Polar residues" evidence="5">
    <location>
        <begin position="1469"/>
        <end position="1481"/>
    </location>
</feature>
<evidence type="ECO:0000256" key="4">
    <source>
        <dbReference type="ARBA" id="ARBA00038299"/>
    </source>
</evidence>
<feature type="region of interest" description="Disordered" evidence="5">
    <location>
        <begin position="1344"/>
        <end position="1373"/>
    </location>
</feature>
<keyword evidence="3" id="KW-0269">Exonuclease</keyword>
<dbReference type="Gene3D" id="2.170.260.40">
    <property type="match status" value="1"/>
</dbReference>
<dbReference type="EMBL" id="MBFS01002757">
    <property type="protein sequence ID" value="PVU92963.1"/>
    <property type="molecule type" value="Genomic_DNA"/>
</dbReference>
<evidence type="ECO:0000313" key="11">
    <source>
        <dbReference type="EMBL" id="PVU92963.1"/>
    </source>
</evidence>
<dbReference type="GO" id="GO:0003723">
    <property type="term" value="F:RNA binding"/>
    <property type="evidence" value="ECO:0007669"/>
    <property type="project" value="TreeGrafter"/>
</dbReference>
<dbReference type="Pfam" id="PF17846">
    <property type="entry name" value="XRN_M"/>
    <property type="match status" value="2"/>
</dbReference>
<evidence type="ECO:0000256" key="3">
    <source>
        <dbReference type="ARBA" id="ARBA00022839"/>
    </source>
</evidence>
<evidence type="ECO:0000256" key="1">
    <source>
        <dbReference type="ARBA" id="ARBA00022722"/>
    </source>
</evidence>
<dbReference type="OrthoDB" id="372487at2759"/>
<evidence type="ECO:0000259" key="8">
    <source>
        <dbReference type="Pfam" id="PF18129"/>
    </source>
</evidence>
<feature type="compositionally biased region" description="Polar residues" evidence="5">
    <location>
        <begin position="1353"/>
        <end position="1366"/>
    </location>
</feature>
<keyword evidence="2" id="KW-0378">Hydrolase</keyword>
<dbReference type="InterPro" id="IPR041106">
    <property type="entry name" value="XRN1_D2_D3"/>
</dbReference>
<dbReference type="InterPro" id="IPR027073">
    <property type="entry name" value="5_3_exoribonuclease"/>
</dbReference>
<keyword evidence="12" id="KW-1185">Reference proteome</keyword>
<feature type="region of interest" description="Disordered" evidence="5">
    <location>
        <begin position="1469"/>
        <end position="1613"/>
    </location>
</feature>
<feature type="domain" description="Xrn1 helical" evidence="7">
    <location>
        <begin position="580"/>
        <end position="730"/>
    </location>
</feature>
<feature type="compositionally biased region" description="Polar residues" evidence="5">
    <location>
        <begin position="1543"/>
        <end position="1567"/>
    </location>
</feature>
<comment type="similarity">
    <text evidence="4">Belongs to the 5'-3' exonuclease family.</text>
</comment>
<dbReference type="GO" id="GO:0005634">
    <property type="term" value="C:nucleus"/>
    <property type="evidence" value="ECO:0007669"/>
    <property type="project" value="TreeGrafter"/>
</dbReference>
<comment type="caution">
    <text evidence="11">The sequence shown here is derived from an EMBL/GenBank/DDBJ whole genome shotgun (WGS) entry which is preliminary data.</text>
</comment>
<evidence type="ECO:0000256" key="5">
    <source>
        <dbReference type="SAM" id="MobiDB-lite"/>
    </source>
</evidence>
<evidence type="ECO:0000259" key="6">
    <source>
        <dbReference type="Pfam" id="PF03159"/>
    </source>
</evidence>
<evidence type="ECO:0000259" key="7">
    <source>
        <dbReference type="Pfam" id="PF17846"/>
    </source>
</evidence>
<dbReference type="InterPro" id="IPR016494">
    <property type="entry name" value="5_3_exoribonuclease_1"/>
</dbReference>
<dbReference type="GO" id="GO:0004534">
    <property type="term" value="F:5'-3' RNA exonuclease activity"/>
    <property type="evidence" value="ECO:0007669"/>
    <property type="project" value="TreeGrafter"/>
</dbReference>
<dbReference type="InterPro" id="IPR047008">
    <property type="entry name" value="XRN1_SH3_sf"/>
</dbReference>
<dbReference type="Pfam" id="PF03159">
    <property type="entry name" value="XRN_N"/>
    <property type="match status" value="1"/>
</dbReference>
<feature type="compositionally biased region" description="Polar residues" evidence="5">
    <location>
        <begin position="1578"/>
        <end position="1606"/>
    </location>
</feature>
<dbReference type="InterPro" id="IPR040992">
    <property type="entry name" value="XRN1_D1"/>
</dbReference>
<feature type="domain" description="Xrn1 helical" evidence="7">
    <location>
        <begin position="276"/>
        <end position="394"/>
    </location>
</feature>
<dbReference type="Gene3D" id="1.25.40.1050">
    <property type="match status" value="1"/>
</dbReference>